<accession>A0A2S6CMT1</accession>
<feature type="compositionally biased region" description="Basic and acidic residues" evidence="1">
    <location>
        <begin position="510"/>
        <end position="535"/>
    </location>
</feature>
<evidence type="ECO:0000256" key="1">
    <source>
        <dbReference type="SAM" id="MobiDB-lite"/>
    </source>
</evidence>
<evidence type="ECO:0000313" key="2">
    <source>
        <dbReference type="EMBL" id="PPJ61046.1"/>
    </source>
</evidence>
<keyword evidence="3" id="KW-1185">Reference proteome</keyword>
<dbReference type="AlphaFoldDB" id="A0A2S6CMT1"/>
<reference evidence="3" key="1">
    <citation type="journal article" date="2017" name="bioRxiv">
        <title>Conservation of a gene cluster reveals novel cercosporin biosynthetic mechanisms and extends production to the genus Colletotrichum.</title>
        <authorList>
            <person name="de Jonge R."/>
            <person name="Ebert M.K."/>
            <person name="Huitt-Roehl C.R."/>
            <person name="Pal P."/>
            <person name="Suttle J.C."/>
            <person name="Spanner R.E."/>
            <person name="Neubauer J.D."/>
            <person name="Jurick W.M.II."/>
            <person name="Stott K.A."/>
            <person name="Secor G.A."/>
            <person name="Thomma B.P.H.J."/>
            <person name="Van de Peer Y."/>
            <person name="Townsend C.A."/>
            <person name="Bolton M.D."/>
        </authorList>
    </citation>
    <scope>NUCLEOTIDE SEQUENCE [LARGE SCALE GENOMIC DNA]</scope>
    <source>
        <strain evidence="3">CBS538.71</strain>
    </source>
</reference>
<protein>
    <submittedName>
        <fullName evidence="2">Uncharacterized protein</fullName>
    </submittedName>
</protein>
<feature type="compositionally biased region" description="Basic and acidic residues" evidence="1">
    <location>
        <begin position="183"/>
        <end position="194"/>
    </location>
</feature>
<gene>
    <name evidence="2" type="ORF">CBER1_01964</name>
</gene>
<comment type="caution">
    <text evidence="2">The sequence shown here is derived from an EMBL/GenBank/DDBJ whole genome shotgun (WGS) entry which is preliminary data.</text>
</comment>
<sequence>MAPARASSDESERPVPPLEEIIFSCGVCQATVSDLYPANGDNPHSHSDTDDGMGTKLWIANCVHVFCGRHLEGGGVPFHANDQPPQATCPVCVRAGNDHEVRNLYGIRGLTEDKLDPAIPSDYVKCPPVSLDGDDPGVEALRFQYSRMKTYSQEVTKRWKSADRKRRTLESTLHKERKHHRKLQADYEGLQKRSQEAERKLQSWEARKDQIRHYMGAVGEMARSWQGSVITLKGRLDEQHRTSSSKRKRADYETYPDDEQIEQELAQDAHQTMPPPPLPPPQLLPPRASQRAEPEATKKHSLTMIRPPVRDLPGRARQRKQLPAQHGYEEINASRYDDYATGSEQLHSLPDLHAMNLNDRVQPRASYNAFYERPREQAVETAQLPYSQAHAAQIQAKGQAAASSYSPHGPAQYYPAPLERITYRSSAADEQRLAIAHQGSPYDAPSEYSEPVARAPSQAHPSLHLAARRQRSDLRKPPMQPPIQQNMAQRRHIAAQPGASVLSPFFKSGNTREPESAAKPPWDSRRAPRPAHHDPATNQETSASRNLMLPPRGNDKRRETRTKGTWSEASYDATPAEGTIHQNGVVSYRDAPGASRRGMEYRPSSLWPDRAAPRAPAPPSSRVQAHASQTPRGGRVTLPPSSMSQRGWDPQVSQIRGVRGAGPPSSHYHARSSGIPPYSSRGLLYSDRAFSQR</sequence>
<dbReference type="STRING" id="357750.A0A2S6CMT1"/>
<organism evidence="2 3">
    <name type="scientific">Cercospora berteroae</name>
    <dbReference type="NCBI Taxonomy" id="357750"/>
    <lineage>
        <taxon>Eukaryota</taxon>
        <taxon>Fungi</taxon>
        <taxon>Dikarya</taxon>
        <taxon>Ascomycota</taxon>
        <taxon>Pezizomycotina</taxon>
        <taxon>Dothideomycetes</taxon>
        <taxon>Dothideomycetidae</taxon>
        <taxon>Mycosphaerellales</taxon>
        <taxon>Mycosphaerellaceae</taxon>
        <taxon>Cercospora</taxon>
    </lineage>
</organism>
<feature type="compositionally biased region" description="Basic and acidic residues" evidence="1">
    <location>
        <begin position="553"/>
        <end position="562"/>
    </location>
</feature>
<feature type="compositionally biased region" description="Polar residues" evidence="1">
    <location>
        <begin position="536"/>
        <end position="545"/>
    </location>
</feature>
<proteinExistence type="predicted"/>
<evidence type="ECO:0000313" key="3">
    <source>
        <dbReference type="Proteomes" id="UP000237631"/>
    </source>
</evidence>
<feature type="region of interest" description="Disordered" evidence="1">
    <location>
        <begin position="236"/>
        <end position="256"/>
    </location>
</feature>
<feature type="region of interest" description="Disordered" evidence="1">
    <location>
        <begin position="439"/>
        <end position="693"/>
    </location>
</feature>
<dbReference type="EMBL" id="PNEN01000157">
    <property type="protein sequence ID" value="PPJ61046.1"/>
    <property type="molecule type" value="Genomic_DNA"/>
</dbReference>
<feature type="compositionally biased region" description="Pro residues" evidence="1">
    <location>
        <begin position="273"/>
        <end position="284"/>
    </location>
</feature>
<feature type="region of interest" description="Disordered" evidence="1">
    <location>
        <begin position="268"/>
        <end position="300"/>
    </location>
</feature>
<feature type="region of interest" description="Disordered" evidence="1">
    <location>
        <begin position="173"/>
        <end position="194"/>
    </location>
</feature>
<dbReference type="OrthoDB" id="5410764at2759"/>
<name>A0A2S6CMT1_9PEZI</name>
<dbReference type="Proteomes" id="UP000237631">
    <property type="component" value="Unassembled WGS sequence"/>
</dbReference>